<keyword evidence="5" id="KW-1185">Reference proteome</keyword>
<name>A0A0P7YAE0_9HYPH</name>
<dbReference type="EMBL" id="LJSX01000011">
    <property type="protein sequence ID" value="KPQ11024.1"/>
    <property type="molecule type" value="Genomic_DNA"/>
</dbReference>
<dbReference type="SUPFAM" id="SSF54427">
    <property type="entry name" value="NTF2-like"/>
    <property type="match status" value="1"/>
</dbReference>
<dbReference type="OrthoDB" id="9130422at2"/>
<evidence type="ECO:0000313" key="5">
    <source>
        <dbReference type="Proteomes" id="UP000182800"/>
    </source>
</evidence>
<dbReference type="STRING" id="1653334.GA0071312_2805"/>
<evidence type="ECO:0000313" key="3">
    <source>
        <dbReference type="EMBL" id="SCC81837.1"/>
    </source>
</evidence>
<dbReference type="Proteomes" id="UP000182800">
    <property type="component" value="Unassembled WGS sequence"/>
</dbReference>
<dbReference type="Proteomes" id="UP000050497">
    <property type="component" value="Unassembled WGS sequence"/>
</dbReference>
<feature type="signal peptide" evidence="1">
    <location>
        <begin position="1"/>
        <end position="25"/>
    </location>
</feature>
<evidence type="ECO:0000313" key="2">
    <source>
        <dbReference type="EMBL" id="KPQ11024.1"/>
    </source>
</evidence>
<gene>
    <name evidence="3" type="ORF">GA0071312_2805</name>
    <name evidence="2" type="ORF">HLUCCO17_08925</name>
</gene>
<protein>
    <submittedName>
        <fullName evidence="2">Head assembly protein</fullName>
    </submittedName>
</protein>
<dbReference type="Pfam" id="PF16156">
    <property type="entry name" value="DUF4864"/>
    <property type="match status" value="1"/>
</dbReference>
<sequence>MRQLAKILAALVLLSGLTSTPAVLAQEGGEDAAIRDVITRQLDAFLADDATRAYSFAAPGIQRLFPGEERFMGMVRQGYPPVYRPRSRDFGALRQTPQGPVQEVTLIDANGQSWLALYTMEQQPDGSWKIAGVRLVREDAVAA</sequence>
<feature type="chain" id="PRO_5006146109" evidence="1">
    <location>
        <begin position="26"/>
        <end position="143"/>
    </location>
</feature>
<evidence type="ECO:0000256" key="1">
    <source>
        <dbReference type="SAM" id="SignalP"/>
    </source>
</evidence>
<accession>A0A0P7YAE0</accession>
<dbReference type="AlphaFoldDB" id="A0A0P7YAE0"/>
<dbReference type="InterPro" id="IPR032710">
    <property type="entry name" value="NTF2-like_dom_sf"/>
</dbReference>
<dbReference type="RefSeq" id="WP_074446194.1">
    <property type="nucleotide sequence ID" value="NZ_FMBM01000002.1"/>
</dbReference>
<proteinExistence type="predicted"/>
<reference evidence="3 5" key="2">
    <citation type="submission" date="2016-08" db="EMBL/GenBank/DDBJ databases">
        <authorList>
            <person name="Varghese N."/>
            <person name="Submissions Spin"/>
        </authorList>
    </citation>
    <scope>NUCLEOTIDE SEQUENCE [LARGE SCALE GENOMIC DNA]</scope>
    <source>
        <strain evidence="3 5">HL-109</strain>
    </source>
</reference>
<evidence type="ECO:0000313" key="4">
    <source>
        <dbReference type="Proteomes" id="UP000050497"/>
    </source>
</evidence>
<keyword evidence="1" id="KW-0732">Signal</keyword>
<dbReference type="EMBL" id="FMBM01000002">
    <property type="protein sequence ID" value="SCC81837.1"/>
    <property type="molecule type" value="Genomic_DNA"/>
</dbReference>
<comment type="caution">
    <text evidence="2">The sequence shown here is derived from an EMBL/GenBank/DDBJ whole genome shotgun (WGS) entry which is preliminary data.</text>
</comment>
<reference evidence="2 4" key="1">
    <citation type="submission" date="2015-09" db="EMBL/GenBank/DDBJ databases">
        <title>Identification and resolution of microdiversity through metagenomic sequencing of parallel consortia.</title>
        <authorList>
            <person name="Nelson W.C."/>
            <person name="Romine M.F."/>
            <person name="Lindemann S.R."/>
        </authorList>
    </citation>
    <scope>NUCLEOTIDE SEQUENCE [LARGE SCALE GENOMIC DNA]</scope>
    <source>
        <strain evidence="2">HL-109</strain>
    </source>
</reference>
<organism evidence="2 4">
    <name type="scientific">Saliniramus fredricksonii</name>
    <dbReference type="NCBI Taxonomy" id="1653334"/>
    <lineage>
        <taxon>Bacteria</taxon>
        <taxon>Pseudomonadati</taxon>
        <taxon>Pseudomonadota</taxon>
        <taxon>Alphaproteobacteria</taxon>
        <taxon>Hyphomicrobiales</taxon>
        <taxon>Salinarimonadaceae</taxon>
        <taxon>Saliniramus</taxon>
    </lineage>
</organism>
<dbReference type="InterPro" id="IPR032347">
    <property type="entry name" value="DUF4864"/>
</dbReference>